<keyword evidence="1" id="KW-0472">Membrane</keyword>
<dbReference type="EMBL" id="JBHULB010000078">
    <property type="protein sequence ID" value="MFD2588390.1"/>
    <property type="molecule type" value="Genomic_DNA"/>
</dbReference>
<name>A0ABW5N0X2_9FLAO</name>
<dbReference type="RefSeq" id="WP_377767918.1">
    <property type="nucleotide sequence ID" value="NZ_JBHULB010000078.1"/>
</dbReference>
<protein>
    <submittedName>
        <fullName evidence="2">DUF1772 domain-containing protein</fullName>
    </submittedName>
</protein>
<evidence type="ECO:0000256" key="1">
    <source>
        <dbReference type="SAM" id="Phobius"/>
    </source>
</evidence>
<keyword evidence="1" id="KW-1133">Transmembrane helix</keyword>
<gene>
    <name evidence="2" type="ORF">ACFSQJ_15750</name>
</gene>
<feature type="transmembrane region" description="Helical" evidence="1">
    <location>
        <begin position="143"/>
        <end position="161"/>
    </location>
</feature>
<sequence>MEISTSSLSLFTVTLLVGLTAGICFTWGNAVTPGIGQLNDLGYLQAFQKMNRSIENPLFFAVFFGSFLVGIAAIFTNKGISPEHFRLILLAVSLYFLGVVIVTVFGNVPLNQILDKADLVNSSEEELRALRERFENPWNRFHIIRIIASMTSFALLIIAGISKS</sequence>
<dbReference type="Proteomes" id="UP001597526">
    <property type="component" value="Unassembled WGS sequence"/>
</dbReference>
<dbReference type="InterPro" id="IPR013901">
    <property type="entry name" value="Anthrone_oxy"/>
</dbReference>
<feature type="transmembrane region" description="Helical" evidence="1">
    <location>
        <begin position="87"/>
        <end position="106"/>
    </location>
</feature>
<evidence type="ECO:0000313" key="2">
    <source>
        <dbReference type="EMBL" id="MFD2588390.1"/>
    </source>
</evidence>
<organism evidence="2 3">
    <name type="scientific">Croceitalea marina</name>
    <dbReference type="NCBI Taxonomy" id="1775166"/>
    <lineage>
        <taxon>Bacteria</taxon>
        <taxon>Pseudomonadati</taxon>
        <taxon>Bacteroidota</taxon>
        <taxon>Flavobacteriia</taxon>
        <taxon>Flavobacteriales</taxon>
        <taxon>Flavobacteriaceae</taxon>
        <taxon>Croceitalea</taxon>
    </lineage>
</organism>
<comment type="caution">
    <text evidence="2">The sequence shown here is derived from an EMBL/GenBank/DDBJ whole genome shotgun (WGS) entry which is preliminary data.</text>
</comment>
<feature type="transmembrane region" description="Helical" evidence="1">
    <location>
        <begin position="58"/>
        <end position="75"/>
    </location>
</feature>
<feature type="transmembrane region" description="Helical" evidence="1">
    <location>
        <begin position="7"/>
        <end position="28"/>
    </location>
</feature>
<reference evidence="3" key="1">
    <citation type="journal article" date="2019" name="Int. J. Syst. Evol. Microbiol.">
        <title>The Global Catalogue of Microorganisms (GCM) 10K type strain sequencing project: providing services to taxonomists for standard genome sequencing and annotation.</title>
        <authorList>
            <consortium name="The Broad Institute Genomics Platform"/>
            <consortium name="The Broad Institute Genome Sequencing Center for Infectious Disease"/>
            <person name="Wu L."/>
            <person name="Ma J."/>
        </authorList>
    </citation>
    <scope>NUCLEOTIDE SEQUENCE [LARGE SCALE GENOMIC DNA]</scope>
    <source>
        <strain evidence="3">KCTC 52368</strain>
    </source>
</reference>
<evidence type="ECO:0000313" key="3">
    <source>
        <dbReference type="Proteomes" id="UP001597526"/>
    </source>
</evidence>
<dbReference type="Pfam" id="PF08592">
    <property type="entry name" value="Anthrone_oxy"/>
    <property type="match status" value="1"/>
</dbReference>
<keyword evidence="1" id="KW-0812">Transmembrane</keyword>
<keyword evidence="3" id="KW-1185">Reference proteome</keyword>
<proteinExistence type="predicted"/>
<accession>A0ABW5N0X2</accession>